<dbReference type="EMBL" id="CVRI01000054">
    <property type="protein sequence ID" value="CRL00187.1"/>
    <property type="molecule type" value="Genomic_DNA"/>
</dbReference>
<comment type="similarity">
    <text evidence="3">Belongs to the BBS4 family.</text>
</comment>
<dbReference type="PANTHER" id="PTHR44186:SF1">
    <property type="entry name" value="BARDET-BIEDL SYNDROME 4 PROTEIN"/>
    <property type="match status" value="1"/>
</dbReference>
<dbReference type="Proteomes" id="UP000183832">
    <property type="component" value="Unassembled WGS sequence"/>
</dbReference>
<feature type="repeat" description="TPR" evidence="4">
    <location>
        <begin position="195"/>
        <end position="228"/>
    </location>
</feature>
<sequence>MGRYNQSLEIFLKAESLLDSPDHEVYHYIGDLLRLNVKHNKENILDAKDYFKRSIMCGKQIKTYKTLADIYRKEKDYLKAIELLENCVSPGNIEFLPTLGILYLKVNEVDRAYGKLEEAISIDDKHAESLLAFGAIMQTKNDGEAALNVYKKIPNLQDESFEIWNNIGMCFYRKNKLIAAISCLKKALWMCPLNFNVLYNLGVVLMTAQQFASAFQCFVSAVSRRPDNAESFMMLAICLYYLNDTENAQIAFRKSIFSSSAIKNPLIYLNYSIFCLECLKNPDETQQYLNNFYNLCDTMKVPNEYVQIAEVVLSKLPSTLPFPETKTVVHQVKETKIPQTQNEKTDSDAVLNGDNEHDKEQNKLCNIGDPDDDLV</sequence>
<protein>
    <submittedName>
        <fullName evidence="6">CLUMA_CG013461, isoform A</fullName>
    </submittedName>
</protein>
<evidence type="ECO:0000256" key="3">
    <source>
        <dbReference type="ARBA" id="ARBA00023778"/>
    </source>
</evidence>
<dbReference type="SUPFAM" id="SSF48452">
    <property type="entry name" value="TPR-like"/>
    <property type="match status" value="1"/>
</dbReference>
<feature type="region of interest" description="Disordered" evidence="5">
    <location>
        <begin position="333"/>
        <end position="375"/>
    </location>
</feature>
<dbReference type="AlphaFoldDB" id="A0A1J1IIY7"/>
<dbReference type="InterPro" id="IPR019734">
    <property type="entry name" value="TPR_rpt"/>
</dbReference>
<dbReference type="PANTHER" id="PTHR44186">
    <property type="match status" value="1"/>
</dbReference>
<name>A0A1J1IIY7_9DIPT</name>
<accession>A0A1J1IIY7</accession>
<dbReference type="STRING" id="568069.A0A1J1IIY7"/>
<proteinExistence type="inferred from homology"/>
<evidence type="ECO:0000313" key="6">
    <source>
        <dbReference type="EMBL" id="CRL00187.1"/>
    </source>
</evidence>
<evidence type="ECO:0000256" key="1">
    <source>
        <dbReference type="ARBA" id="ARBA00022737"/>
    </source>
</evidence>
<dbReference type="SMART" id="SM00028">
    <property type="entry name" value="TPR"/>
    <property type="match status" value="5"/>
</dbReference>
<evidence type="ECO:0000256" key="5">
    <source>
        <dbReference type="SAM" id="MobiDB-lite"/>
    </source>
</evidence>
<feature type="repeat" description="TPR" evidence="4">
    <location>
        <begin position="93"/>
        <end position="126"/>
    </location>
</feature>
<dbReference type="GO" id="GO:0036064">
    <property type="term" value="C:ciliary basal body"/>
    <property type="evidence" value="ECO:0007669"/>
    <property type="project" value="TreeGrafter"/>
</dbReference>
<dbReference type="OrthoDB" id="309339at2759"/>
<dbReference type="InterPro" id="IPR011990">
    <property type="entry name" value="TPR-like_helical_dom_sf"/>
</dbReference>
<dbReference type="GO" id="GO:0060271">
    <property type="term" value="P:cilium assembly"/>
    <property type="evidence" value="ECO:0007669"/>
    <property type="project" value="TreeGrafter"/>
</dbReference>
<dbReference type="PROSITE" id="PS50005">
    <property type="entry name" value="TPR"/>
    <property type="match status" value="3"/>
</dbReference>
<keyword evidence="7" id="KW-1185">Reference proteome</keyword>
<evidence type="ECO:0000313" key="7">
    <source>
        <dbReference type="Proteomes" id="UP000183832"/>
    </source>
</evidence>
<organism evidence="6 7">
    <name type="scientific">Clunio marinus</name>
    <dbReference type="NCBI Taxonomy" id="568069"/>
    <lineage>
        <taxon>Eukaryota</taxon>
        <taxon>Metazoa</taxon>
        <taxon>Ecdysozoa</taxon>
        <taxon>Arthropoda</taxon>
        <taxon>Hexapoda</taxon>
        <taxon>Insecta</taxon>
        <taxon>Pterygota</taxon>
        <taxon>Neoptera</taxon>
        <taxon>Endopterygota</taxon>
        <taxon>Diptera</taxon>
        <taxon>Nematocera</taxon>
        <taxon>Chironomoidea</taxon>
        <taxon>Chironomidae</taxon>
        <taxon>Clunio</taxon>
    </lineage>
</organism>
<dbReference type="Pfam" id="PF13181">
    <property type="entry name" value="TPR_8"/>
    <property type="match status" value="2"/>
</dbReference>
<evidence type="ECO:0000256" key="4">
    <source>
        <dbReference type="PROSITE-ProRule" id="PRU00339"/>
    </source>
</evidence>
<keyword evidence="1" id="KW-0677">Repeat</keyword>
<evidence type="ECO:0000256" key="2">
    <source>
        <dbReference type="ARBA" id="ARBA00022803"/>
    </source>
</evidence>
<keyword evidence="2 4" id="KW-0802">TPR repeat</keyword>
<gene>
    <name evidence="6" type="ORF">CLUMA_CG013461</name>
</gene>
<reference evidence="6 7" key="1">
    <citation type="submission" date="2015-04" db="EMBL/GenBank/DDBJ databases">
        <authorList>
            <person name="Syromyatnikov M.Y."/>
            <person name="Popov V.N."/>
        </authorList>
    </citation>
    <scope>NUCLEOTIDE SEQUENCE [LARGE SCALE GENOMIC DNA]</scope>
</reference>
<feature type="repeat" description="TPR" evidence="4">
    <location>
        <begin position="161"/>
        <end position="194"/>
    </location>
</feature>
<dbReference type="GO" id="GO:0061512">
    <property type="term" value="P:protein localization to cilium"/>
    <property type="evidence" value="ECO:0007669"/>
    <property type="project" value="TreeGrafter"/>
</dbReference>
<dbReference type="Gene3D" id="1.25.40.10">
    <property type="entry name" value="Tetratricopeptide repeat domain"/>
    <property type="match status" value="3"/>
</dbReference>